<organism evidence="1 2">
    <name type="scientific">Vermiconidia calcicola</name>
    <dbReference type="NCBI Taxonomy" id="1690605"/>
    <lineage>
        <taxon>Eukaryota</taxon>
        <taxon>Fungi</taxon>
        <taxon>Dikarya</taxon>
        <taxon>Ascomycota</taxon>
        <taxon>Pezizomycotina</taxon>
        <taxon>Dothideomycetes</taxon>
        <taxon>Dothideomycetidae</taxon>
        <taxon>Mycosphaerellales</taxon>
        <taxon>Extremaceae</taxon>
        <taxon>Vermiconidia</taxon>
    </lineage>
</organism>
<name>A0ACC3NA32_9PEZI</name>
<evidence type="ECO:0000313" key="2">
    <source>
        <dbReference type="Proteomes" id="UP001281147"/>
    </source>
</evidence>
<comment type="caution">
    <text evidence="1">The sequence shown here is derived from an EMBL/GenBank/DDBJ whole genome shotgun (WGS) entry which is preliminary data.</text>
</comment>
<protein>
    <submittedName>
        <fullName evidence="1">Uncharacterized protein</fullName>
    </submittedName>
</protein>
<dbReference type="Proteomes" id="UP001281147">
    <property type="component" value="Unassembled WGS sequence"/>
</dbReference>
<sequence length="263" mass="29953">MAHELGHAIGFAHEHSRPDRDQHLDFDCAGLSGYTDVKARVANEIDGTFAQSMSPKARMDLVCHDRGLLSKYDFDGAANWMRFDRLGTFPWSQFKYGTPFDYNSIMIYSSDQNADSAYVLARKQPPPEWLPEYDGQELPFYPIWIGGHPDFEKQSISVQDLKRVAQLYPGNGTQQVAAKKLTRTPPTLVKIPGPGGWGLVTTVHPAPTQWSFKDHKARWSKRRDNSDWWEVVDNNDEYIPNEELPAEWCEVIDDEGKCVLPPK</sequence>
<keyword evidence="2" id="KW-1185">Reference proteome</keyword>
<proteinExistence type="predicted"/>
<gene>
    <name evidence="1" type="ORF">LTR37_009252</name>
</gene>
<reference evidence="1" key="1">
    <citation type="submission" date="2023-07" db="EMBL/GenBank/DDBJ databases">
        <title>Black Yeasts Isolated from many extreme environments.</title>
        <authorList>
            <person name="Coleine C."/>
            <person name="Stajich J.E."/>
            <person name="Selbmann L."/>
        </authorList>
    </citation>
    <scope>NUCLEOTIDE SEQUENCE</scope>
    <source>
        <strain evidence="1">CCFEE 5714</strain>
    </source>
</reference>
<dbReference type="EMBL" id="JAUTXU010000071">
    <property type="protein sequence ID" value="KAK3712161.1"/>
    <property type="molecule type" value="Genomic_DNA"/>
</dbReference>
<evidence type="ECO:0000313" key="1">
    <source>
        <dbReference type="EMBL" id="KAK3712161.1"/>
    </source>
</evidence>
<accession>A0ACC3NA32</accession>